<dbReference type="AlphaFoldDB" id="A0A919LB48"/>
<dbReference type="EMBL" id="BNEE01000004">
    <property type="protein sequence ID" value="GHI83615.1"/>
    <property type="molecule type" value="Genomic_DNA"/>
</dbReference>
<evidence type="ECO:0008006" key="3">
    <source>
        <dbReference type="Google" id="ProtNLM"/>
    </source>
</evidence>
<sequence length="538" mass="56080">MNHSLLLGLAANPALPPRLTDRLLALLAAGPAAGAGDEDFDEDFDENFMDALADELADRADLSRAQTVALAAYAEHTALHLAYEGKPAAADIDLEAQPYVAVALLDSGTAPPAWARLLAAHPDPLVREKLASCPVLPAEAAPLLAADPEVAVVAELALWAPAEVAAGLARHPHAEVRRAASCNESVPPEALAALITGDGLPAATSCLVCDQEEIPFRHDPDCLLPDCRLRPDAACDGSHGSTVLETLQWTARNPSTPAEAAASLIGHPSVPVRWELAERTDLPEALYERLALDPAPQVRDAVAANPAIGESLVRALAADPEREVRRRVAQHPRLPLDLLAQPAVVGAAGPGPLPRISAATTAELAELAASPHGAVRMRVAERHDLPPELRDALAADPDASVVKAVAPHPGLSEERLRAMVARHGVQVLARVAASPDAPGTLLAELARHEPPVRRALYEIAVHPRATAEALLPCLADSRAGQYAAAHPALAPSVLADLLAGPSRALARAGASNPSLPTALMDKLVTRCAERRPPTAAAP</sequence>
<organism evidence="1 2">
    <name type="scientific">Streptomyces xanthophaeus</name>
    <dbReference type="NCBI Taxonomy" id="67385"/>
    <lineage>
        <taxon>Bacteria</taxon>
        <taxon>Bacillati</taxon>
        <taxon>Actinomycetota</taxon>
        <taxon>Actinomycetes</taxon>
        <taxon>Kitasatosporales</taxon>
        <taxon>Streptomycetaceae</taxon>
        <taxon>Streptomyces</taxon>
    </lineage>
</organism>
<accession>A0A919LB48</accession>
<dbReference type="RefSeq" id="WP_031151224.1">
    <property type="nucleotide sequence ID" value="NZ_BNEE01000004.1"/>
</dbReference>
<dbReference type="Gene3D" id="1.25.10.10">
    <property type="entry name" value="Leucine-rich Repeat Variant"/>
    <property type="match status" value="3"/>
</dbReference>
<evidence type="ECO:0000313" key="2">
    <source>
        <dbReference type="Proteomes" id="UP000600026"/>
    </source>
</evidence>
<dbReference type="InterPro" id="IPR011989">
    <property type="entry name" value="ARM-like"/>
</dbReference>
<gene>
    <name evidence="1" type="ORF">Sxan_09790</name>
</gene>
<dbReference type="OrthoDB" id="3666466at2"/>
<keyword evidence="2" id="KW-1185">Reference proteome</keyword>
<dbReference type="InterPro" id="IPR016024">
    <property type="entry name" value="ARM-type_fold"/>
</dbReference>
<dbReference type="SUPFAM" id="SSF48371">
    <property type="entry name" value="ARM repeat"/>
    <property type="match status" value="1"/>
</dbReference>
<comment type="caution">
    <text evidence="1">The sequence shown here is derived from an EMBL/GenBank/DDBJ whole genome shotgun (WGS) entry which is preliminary data.</text>
</comment>
<evidence type="ECO:0000313" key="1">
    <source>
        <dbReference type="EMBL" id="GHI83615.1"/>
    </source>
</evidence>
<dbReference type="Proteomes" id="UP000600026">
    <property type="component" value="Unassembled WGS sequence"/>
</dbReference>
<name>A0A919LB48_9ACTN</name>
<protein>
    <recommendedName>
        <fullName evidence="3">Leucine rich repeat variant</fullName>
    </recommendedName>
</protein>
<proteinExistence type="predicted"/>
<reference evidence="1" key="1">
    <citation type="submission" date="2020-09" db="EMBL/GenBank/DDBJ databases">
        <title>Whole genome shotgun sequence of Streptomyces xanthophaeus NBRC 12829.</title>
        <authorList>
            <person name="Komaki H."/>
            <person name="Tamura T."/>
        </authorList>
    </citation>
    <scope>NUCLEOTIDE SEQUENCE</scope>
    <source>
        <strain evidence="1">NBRC 12829</strain>
    </source>
</reference>